<dbReference type="SFLD" id="SFLDG01060">
    <property type="entry name" value="BATS_domain_containing"/>
    <property type="match status" value="1"/>
</dbReference>
<protein>
    <submittedName>
        <fullName evidence="8">2-iminoacetate synthase</fullName>
        <ecNumber evidence="8">4.1.99.19</ecNumber>
    </submittedName>
</protein>
<feature type="domain" description="Radical SAM core" evidence="7">
    <location>
        <begin position="70"/>
        <end position="299"/>
    </location>
</feature>
<comment type="caution">
    <text evidence="8">The sequence shown here is derived from an EMBL/GenBank/DDBJ whole genome shotgun (WGS) entry which is preliminary data.</text>
</comment>
<dbReference type="PANTHER" id="PTHR43583">
    <property type="entry name" value="2-IMINOACETATE SYNTHASE"/>
    <property type="match status" value="1"/>
</dbReference>
<keyword evidence="2" id="KW-0004">4Fe-4S</keyword>
<proteinExistence type="predicted"/>
<dbReference type="EC" id="4.1.99.19" evidence="8"/>
<dbReference type="OrthoDB" id="9801120at2"/>
<keyword evidence="5" id="KW-0408">Iron</keyword>
<comment type="cofactor">
    <cofactor evidence="1">
        <name>[4Fe-4S] cluster</name>
        <dbReference type="ChEBI" id="CHEBI:49883"/>
    </cofactor>
</comment>
<dbReference type="GO" id="GO:0051539">
    <property type="term" value="F:4 iron, 4 sulfur cluster binding"/>
    <property type="evidence" value="ECO:0007669"/>
    <property type="project" value="UniProtKB-KW"/>
</dbReference>
<evidence type="ECO:0000313" key="8">
    <source>
        <dbReference type="EMBL" id="KYH35307.1"/>
    </source>
</evidence>
<evidence type="ECO:0000256" key="1">
    <source>
        <dbReference type="ARBA" id="ARBA00001966"/>
    </source>
</evidence>
<name>A0A151B6N3_9CLOT</name>
<dbReference type="AlphaFoldDB" id="A0A151B6N3"/>
<dbReference type="PATRIC" id="fig|1121338.3.peg.722"/>
<dbReference type="SFLD" id="SFLDG01081">
    <property type="entry name" value="cleavage_of_the_Ca-Cb_bond_in"/>
    <property type="match status" value="1"/>
</dbReference>
<evidence type="ECO:0000259" key="7">
    <source>
        <dbReference type="PROSITE" id="PS51918"/>
    </source>
</evidence>
<dbReference type="PROSITE" id="PS51918">
    <property type="entry name" value="RADICAL_SAM"/>
    <property type="match status" value="1"/>
</dbReference>
<dbReference type="InterPro" id="IPR007197">
    <property type="entry name" value="rSAM"/>
</dbReference>
<accession>A0A151B6N3</accession>
<dbReference type="InterPro" id="IPR058240">
    <property type="entry name" value="rSAM_sf"/>
</dbReference>
<dbReference type="Pfam" id="PF04055">
    <property type="entry name" value="Radical_SAM"/>
    <property type="match status" value="1"/>
</dbReference>
<dbReference type="NCBIfam" id="TIGR02351">
    <property type="entry name" value="thiH"/>
    <property type="match status" value="1"/>
</dbReference>
<dbReference type="CDD" id="cd01335">
    <property type="entry name" value="Radical_SAM"/>
    <property type="match status" value="1"/>
</dbReference>
<dbReference type="STRING" id="1121338.CLTEP_07110"/>
<dbReference type="RefSeq" id="WP_066822708.1">
    <property type="nucleotide sequence ID" value="NZ_LTBA01000004.1"/>
</dbReference>
<evidence type="ECO:0000313" key="9">
    <source>
        <dbReference type="Proteomes" id="UP000075531"/>
    </source>
</evidence>
<dbReference type="InterPro" id="IPR034428">
    <property type="entry name" value="ThiH/NoCL/HydG-like"/>
</dbReference>
<dbReference type="InterPro" id="IPR010722">
    <property type="entry name" value="BATS_dom"/>
</dbReference>
<sequence>MSFYEYYLENKDIDFEYLFRNVDESEIIGILNKDNIDKYDFIKLLSPLAEKYLELIAQKAYKLSLQYFGKAVLLYTPIYIANQCVNKCAYCSYNIDNKISRKKLTLEEIDIEAKKISYTGLKHILLLTGESKKDIPVSYILDAVKVLKKYFDSVTLEVFPLTQDEYRQAVEAGVDGVTVYQEVYDEEIYDRVHIAGPKKNYRFRLDTPERACKENIRTVNIGALLGLNDWRKEAFMTGLHCRYLQNKYTAVEYSISLPRIRPHVGSFNEIVEVNDKNLVQIMLALRIFLPQVGITMSTREKKEFKDKLIPLGVTKISAGVSTEVGGHSLTDKGDSQFEIIDNRNVDETRRDILALGYQPIFKNWMSI</sequence>
<dbReference type="InterPro" id="IPR013785">
    <property type="entry name" value="Aldolase_TIM"/>
</dbReference>
<dbReference type="Gene3D" id="3.20.20.70">
    <property type="entry name" value="Aldolase class I"/>
    <property type="match status" value="1"/>
</dbReference>
<dbReference type="Pfam" id="PF06968">
    <property type="entry name" value="BATS"/>
    <property type="match status" value="1"/>
</dbReference>
<organism evidence="8 9">
    <name type="scientific">Clostridium tepidiprofundi DSM 19306</name>
    <dbReference type="NCBI Taxonomy" id="1121338"/>
    <lineage>
        <taxon>Bacteria</taxon>
        <taxon>Bacillati</taxon>
        <taxon>Bacillota</taxon>
        <taxon>Clostridia</taxon>
        <taxon>Eubacteriales</taxon>
        <taxon>Clostridiaceae</taxon>
        <taxon>Clostridium</taxon>
    </lineage>
</organism>
<dbReference type="GO" id="GO:0036355">
    <property type="term" value="F:2-iminoacetate synthase activity"/>
    <property type="evidence" value="ECO:0007669"/>
    <property type="project" value="UniProtKB-EC"/>
</dbReference>
<dbReference type="SUPFAM" id="SSF102114">
    <property type="entry name" value="Radical SAM enzymes"/>
    <property type="match status" value="1"/>
</dbReference>
<keyword evidence="6" id="KW-0411">Iron-sulfur</keyword>
<dbReference type="SMART" id="SM00876">
    <property type="entry name" value="BATS"/>
    <property type="match status" value="1"/>
</dbReference>
<dbReference type="Proteomes" id="UP000075531">
    <property type="component" value="Unassembled WGS sequence"/>
</dbReference>
<evidence type="ECO:0000256" key="5">
    <source>
        <dbReference type="ARBA" id="ARBA00023004"/>
    </source>
</evidence>
<evidence type="ECO:0000256" key="3">
    <source>
        <dbReference type="ARBA" id="ARBA00022691"/>
    </source>
</evidence>
<evidence type="ECO:0000256" key="2">
    <source>
        <dbReference type="ARBA" id="ARBA00022485"/>
    </source>
</evidence>
<reference evidence="8 9" key="1">
    <citation type="submission" date="2016-02" db="EMBL/GenBank/DDBJ databases">
        <title>Genome sequence of Clostridium tepidiprofundi DSM 19306.</title>
        <authorList>
            <person name="Poehlein A."/>
            <person name="Daniel R."/>
        </authorList>
    </citation>
    <scope>NUCLEOTIDE SEQUENCE [LARGE SCALE GENOMIC DNA]</scope>
    <source>
        <strain evidence="8 9">DSM 19306</strain>
    </source>
</reference>
<keyword evidence="8" id="KW-0456">Lyase</keyword>
<evidence type="ECO:0000256" key="4">
    <source>
        <dbReference type="ARBA" id="ARBA00022723"/>
    </source>
</evidence>
<evidence type="ECO:0000256" key="6">
    <source>
        <dbReference type="ARBA" id="ARBA00023014"/>
    </source>
</evidence>
<dbReference type="GO" id="GO:0005506">
    <property type="term" value="F:iron ion binding"/>
    <property type="evidence" value="ECO:0007669"/>
    <property type="project" value="InterPro"/>
</dbReference>
<dbReference type="SFLD" id="SFLDS00029">
    <property type="entry name" value="Radical_SAM"/>
    <property type="match status" value="1"/>
</dbReference>
<keyword evidence="3" id="KW-0949">S-adenosyl-L-methionine</keyword>
<dbReference type="SFLD" id="SFLDF00301">
    <property type="entry name" value="2-iminoacetate_synthase_(ThiH)"/>
    <property type="match status" value="1"/>
</dbReference>
<dbReference type="PANTHER" id="PTHR43583:SF1">
    <property type="entry name" value="2-IMINOACETATE SYNTHASE"/>
    <property type="match status" value="1"/>
</dbReference>
<gene>
    <name evidence="8" type="primary">thiH_2</name>
    <name evidence="8" type="ORF">CLTEP_07110</name>
</gene>
<keyword evidence="9" id="KW-1185">Reference proteome</keyword>
<dbReference type="EMBL" id="LTBA01000004">
    <property type="protein sequence ID" value="KYH35307.1"/>
    <property type="molecule type" value="Genomic_DNA"/>
</dbReference>
<keyword evidence="4" id="KW-0479">Metal-binding</keyword>
<dbReference type="InterPro" id="IPR012726">
    <property type="entry name" value="ThiH"/>
</dbReference>